<dbReference type="InterPro" id="IPR029071">
    <property type="entry name" value="Ubiquitin-like_domsf"/>
</dbReference>
<dbReference type="EMBL" id="ML735738">
    <property type="protein sequence ID" value="KAE8417418.1"/>
    <property type="molecule type" value="Genomic_DNA"/>
</dbReference>
<evidence type="ECO:0000256" key="3">
    <source>
        <dbReference type="ARBA" id="ARBA00022989"/>
    </source>
</evidence>
<feature type="compositionally biased region" description="Polar residues" evidence="5">
    <location>
        <begin position="193"/>
        <end position="214"/>
    </location>
</feature>
<feature type="region of interest" description="Disordered" evidence="5">
    <location>
        <begin position="555"/>
        <end position="623"/>
    </location>
</feature>
<feature type="compositionally biased region" description="Low complexity" evidence="5">
    <location>
        <begin position="215"/>
        <end position="228"/>
    </location>
</feature>
<evidence type="ECO:0000256" key="4">
    <source>
        <dbReference type="ARBA" id="ARBA00023136"/>
    </source>
</evidence>
<reference evidence="7 8" key="1">
    <citation type="submission" date="2019-04" db="EMBL/GenBank/DDBJ databases">
        <authorList>
            <consortium name="DOE Joint Genome Institute"/>
            <person name="Mondo S."/>
            <person name="Kjaerbolling I."/>
            <person name="Vesth T."/>
            <person name="Frisvad J.C."/>
            <person name="Nybo J.L."/>
            <person name="Theobald S."/>
            <person name="Kildgaard S."/>
            <person name="Isbrandt T."/>
            <person name="Kuo A."/>
            <person name="Sato A."/>
            <person name="Lyhne E.K."/>
            <person name="Kogle M.E."/>
            <person name="Wiebenga A."/>
            <person name="Kun R.S."/>
            <person name="Lubbers R.J."/>
            <person name="Makela M.R."/>
            <person name="Barry K."/>
            <person name="Chovatia M."/>
            <person name="Clum A."/>
            <person name="Daum C."/>
            <person name="Haridas S."/>
            <person name="He G."/>
            <person name="LaButti K."/>
            <person name="Lipzen A."/>
            <person name="Riley R."/>
            <person name="Salamov A."/>
            <person name="Simmons B.A."/>
            <person name="Magnuson J.K."/>
            <person name="Henrissat B."/>
            <person name="Mortensen U.H."/>
            <person name="Larsen T.O."/>
            <person name="Devries R.P."/>
            <person name="Grigoriev I.V."/>
            <person name="Machida M."/>
            <person name="Baker S.E."/>
            <person name="Andersen M.R."/>
            <person name="Cantor M.N."/>
            <person name="Hua S.X."/>
        </authorList>
    </citation>
    <scope>NUCLEOTIDE SEQUENCE [LARGE SCALE GENOMIC DNA]</scope>
    <source>
        <strain evidence="7 8">CBS 117616</strain>
    </source>
</reference>
<keyword evidence="8" id="KW-1185">Reference proteome</keyword>
<evidence type="ECO:0000313" key="7">
    <source>
        <dbReference type="EMBL" id="KAE8417418.1"/>
    </source>
</evidence>
<evidence type="ECO:0000256" key="5">
    <source>
        <dbReference type="SAM" id="MobiDB-lite"/>
    </source>
</evidence>
<protein>
    <recommendedName>
        <fullName evidence="6">Ubiquitin-like domain-containing protein</fullName>
    </recommendedName>
</protein>
<dbReference type="PANTHER" id="PTHR12943">
    <property type="entry name" value="HOMOCYSTEINE-RESPONSIVE ENDOPLASMIC RETICULUM-RESIDENT UNIQUITIN-LIKE DOMAIN HERPUD PROTEIN FAMILY MEMBER"/>
    <property type="match status" value="1"/>
</dbReference>
<dbReference type="PROSITE" id="PS50053">
    <property type="entry name" value="UBIQUITIN_2"/>
    <property type="match status" value="1"/>
</dbReference>
<evidence type="ECO:0000313" key="8">
    <source>
        <dbReference type="Proteomes" id="UP000325395"/>
    </source>
</evidence>
<sequence length="623" mass="68619">MTSSCAPSDNSLSNSNATSGTQGFILHVLCPSLPPPNRYTFNDLAPSISIAGLKARISQSIPNRPPPETQRLIYRGKPISNDDWTLQKVLDPVNGAEYSMHLVLPPAPLPAHVATSPRPSPSPQFQAPAGMPSPDQLFAPSRSAPPYPMQHGQEVRYRGSMGPSEADIGLALRRNIETIRHQIELRERGGSPLSDQQGTEQTQQFPWQRMTPFQSSTTTSTSTSTMSTHPSDLSASLAQDTRLRLHILRPQIALCEDQLNRGIAPPMDQVIRIRSQLFNILDDQYRNPLSERDGSIEALLTRVFNIYTRADQLRVSHSRATASMQHNMPDSPANNDHEQAPLYLLSSPNGYQALVTAPGAARSIESSLSAFRAAQASQAISAHATGHPPQAHPIPNAAVMENAVRQAVLNQRMANNEPVGFARSIRRIWLFVRLYFFCYMFSEPGTWSRVLLVTLAVIVSLLSETSVPRQLYGMIISPIQRHLEGLIHFSTDEHVPPRPQGTDATGSSPGDNRPAAPAGMRHNLRRVERSLALFVASLVPGVGERHVEVRNAAEAARNAERAREEEEERRRQEEASNGEGVTEQEQQDHEENPPSRPESSVVNPATEDGLRTSISRGDEHDAR</sequence>
<proteinExistence type="predicted"/>
<comment type="subcellular location">
    <subcellularLocation>
        <location evidence="1">Membrane</location>
    </subcellularLocation>
</comment>
<dbReference type="InterPro" id="IPR000626">
    <property type="entry name" value="Ubiquitin-like_dom"/>
</dbReference>
<keyword evidence="2" id="KW-0812">Transmembrane</keyword>
<dbReference type="Gene3D" id="3.10.20.90">
    <property type="entry name" value="Phosphatidylinositol 3-kinase Catalytic Subunit, Chain A, domain 1"/>
    <property type="match status" value="1"/>
</dbReference>
<keyword evidence="3" id="KW-1133">Transmembrane helix</keyword>
<feature type="region of interest" description="Disordered" evidence="5">
    <location>
        <begin position="491"/>
        <end position="518"/>
    </location>
</feature>
<evidence type="ECO:0000256" key="1">
    <source>
        <dbReference type="ARBA" id="ARBA00004370"/>
    </source>
</evidence>
<dbReference type="Proteomes" id="UP000325395">
    <property type="component" value="Unassembled WGS sequence"/>
</dbReference>
<keyword evidence="4" id="KW-0472">Membrane</keyword>
<feature type="domain" description="Ubiquitin-like" evidence="6">
    <location>
        <begin position="26"/>
        <end position="82"/>
    </location>
</feature>
<feature type="compositionally biased region" description="Basic and acidic residues" evidence="5">
    <location>
        <begin position="555"/>
        <end position="574"/>
    </location>
</feature>
<dbReference type="SUPFAM" id="SSF54236">
    <property type="entry name" value="Ubiquitin-like"/>
    <property type="match status" value="1"/>
</dbReference>
<gene>
    <name evidence="7" type="ORF">BDV36DRAFT_179399</name>
</gene>
<dbReference type="InterPro" id="IPR039751">
    <property type="entry name" value="HERPUD1/2"/>
</dbReference>
<evidence type="ECO:0000259" key="6">
    <source>
        <dbReference type="PROSITE" id="PS50053"/>
    </source>
</evidence>
<evidence type="ECO:0000256" key="2">
    <source>
        <dbReference type="ARBA" id="ARBA00022692"/>
    </source>
</evidence>
<organism evidence="7 8">
    <name type="scientific">Aspergillus pseudocaelatus</name>
    <dbReference type="NCBI Taxonomy" id="1825620"/>
    <lineage>
        <taxon>Eukaryota</taxon>
        <taxon>Fungi</taxon>
        <taxon>Dikarya</taxon>
        <taxon>Ascomycota</taxon>
        <taxon>Pezizomycotina</taxon>
        <taxon>Eurotiomycetes</taxon>
        <taxon>Eurotiomycetidae</taxon>
        <taxon>Eurotiales</taxon>
        <taxon>Aspergillaceae</taxon>
        <taxon>Aspergillus</taxon>
        <taxon>Aspergillus subgen. Circumdati</taxon>
    </lineage>
</organism>
<name>A0ABQ6WK27_9EURO</name>
<accession>A0ABQ6WK27</accession>
<feature type="region of interest" description="Disordered" evidence="5">
    <location>
        <begin position="187"/>
        <end position="233"/>
    </location>
</feature>
<dbReference type="PANTHER" id="PTHR12943:SF27">
    <property type="entry name" value="HOMOCYSTEINE-INDUCED ENDOPLASMIC RETICULUM PROTEIN, ISOFORM A"/>
    <property type="match status" value="1"/>
</dbReference>